<feature type="region of interest" description="Disordered" evidence="1">
    <location>
        <begin position="88"/>
        <end position="123"/>
    </location>
</feature>
<organism evidence="2">
    <name type="scientific">Chromera velia CCMP2878</name>
    <dbReference type="NCBI Taxonomy" id="1169474"/>
    <lineage>
        <taxon>Eukaryota</taxon>
        <taxon>Sar</taxon>
        <taxon>Alveolata</taxon>
        <taxon>Colpodellida</taxon>
        <taxon>Chromeraceae</taxon>
        <taxon>Chromera</taxon>
    </lineage>
</organism>
<evidence type="ECO:0000256" key="1">
    <source>
        <dbReference type="SAM" id="MobiDB-lite"/>
    </source>
</evidence>
<proteinExistence type="predicted"/>
<feature type="non-terminal residue" evidence="2">
    <location>
        <position position="149"/>
    </location>
</feature>
<protein>
    <submittedName>
        <fullName evidence="2">Uncharacterized protein</fullName>
    </submittedName>
</protein>
<name>A0A0G4I0V1_9ALVE</name>
<sequence>MKHVPTSFSGVFTPPPFPFCSSEPGLLDAAHRSFILREVDHLRVMPVVPLEGESKSIRRFPLAFYNKPNITRKPFVRRGRLFTKITKAAAKSRHRPPLDRPTPEAEGEEQQRDGEKNAVKIGDIHREVSSFPHAPAAAAAAASLPNFKV</sequence>
<dbReference type="AlphaFoldDB" id="A0A0G4I0V1"/>
<feature type="compositionally biased region" description="Basic and acidic residues" evidence="1">
    <location>
        <begin position="96"/>
        <end position="123"/>
    </location>
</feature>
<evidence type="ECO:0000313" key="2">
    <source>
        <dbReference type="EMBL" id="CEM50500.1"/>
    </source>
</evidence>
<gene>
    <name evidence="2" type="ORF">Cvel_34544</name>
</gene>
<dbReference type="EMBL" id="CDMZ01004684">
    <property type="protein sequence ID" value="CEM50500.1"/>
    <property type="molecule type" value="Genomic_DNA"/>
</dbReference>
<reference evidence="2" key="1">
    <citation type="submission" date="2014-11" db="EMBL/GenBank/DDBJ databases">
        <authorList>
            <person name="Otto D Thomas"/>
            <person name="Naeem Raeece"/>
        </authorList>
    </citation>
    <scope>NUCLEOTIDE SEQUENCE</scope>
</reference>
<accession>A0A0G4I0V1</accession>